<reference evidence="2 3" key="1">
    <citation type="submission" date="2018-03" db="EMBL/GenBank/DDBJ databases">
        <authorList>
            <person name="Guldener U."/>
        </authorList>
    </citation>
    <scope>NUCLEOTIDE SEQUENCE [LARGE SCALE GENOMIC DNA]</scope>
    <source>
        <strain evidence="2 3">NBRC100155</strain>
    </source>
</reference>
<dbReference type="EMBL" id="OOIN01000041">
    <property type="protein sequence ID" value="SPO31827.1"/>
    <property type="molecule type" value="Genomic_DNA"/>
</dbReference>
<dbReference type="InterPro" id="IPR045992">
    <property type="entry name" value="DUF5948"/>
</dbReference>
<evidence type="ECO:0000313" key="2">
    <source>
        <dbReference type="EMBL" id="SPO31827.1"/>
    </source>
</evidence>
<feature type="chain" id="PRO_5022954768" evidence="1">
    <location>
        <begin position="25"/>
        <end position="97"/>
    </location>
</feature>
<accession>A0A5C3EQ06</accession>
<evidence type="ECO:0000313" key="3">
    <source>
        <dbReference type="Proteomes" id="UP000324022"/>
    </source>
</evidence>
<dbReference type="Pfam" id="PF19373">
    <property type="entry name" value="DUF5948"/>
    <property type="match status" value="1"/>
</dbReference>
<gene>
    <name evidence="2" type="ORF">UTRI_06664</name>
</gene>
<feature type="signal peptide" evidence="1">
    <location>
        <begin position="1"/>
        <end position="24"/>
    </location>
</feature>
<protein>
    <submittedName>
        <fullName evidence="2">Related to conserved hypothetical Ustilaginaceae-specific protein</fullName>
    </submittedName>
</protein>
<sequence length="97" mass="10312">MRPFTPLLACTLLVLLNCTHSVLGAHQAYCTANKDGTGDPDYQVTKDCCADTREHSTTGFNEVKHVCQDAGGLGNGINLGRFVNCCGERGDGSHSPE</sequence>
<keyword evidence="1" id="KW-0732">Signal</keyword>
<dbReference type="OrthoDB" id="4932133at2759"/>
<name>A0A5C3EQ06_9BASI</name>
<proteinExistence type="predicted"/>
<dbReference type="Proteomes" id="UP000324022">
    <property type="component" value="Unassembled WGS sequence"/>
</dbReference>
<evidence type="ECO:0000256" key="1">
    <source>
        <dbReference type="SAM" id="SignalP"/>
    </source>
</evidence>
<organism evidence="2 3">
    <name type="scientific">Ustilago trichophora</name>
    <dbReference type="NCBI Taxonomy" id="86804"/>
    <lineage>
        <taxon>Eukaryota</taxon>
        <taxon>Fungi</taxon>
        <taxon>Dikarya</taxon>
        <taxon>Basidiomycota</taxon>
        <taxon>Ustilaginomycotina</taxon>
        <taxon>Ustilaginomycetes</taxon>
        <taxon>Ustilaginales</taxon>
        <taxon>Ustilaginaceae</taxon>
        <taxon>Ustilago</taxon>
    </lineage>
</organism>
<keyword evidence="3" id="KW-1185">Reference proteome</keyword>
<dbReference type="AlphaFoldDB" id="A0A5C3EQ06"/>